<gene>
    <name evidence="2" type="ORF">GCM10007291_49730</name>
</gene>
<dbReference type="EMBL" id="BMYI01000047">
    <property type="protein sequence ID" value="GHC41884.1"/>
    <property type="molecule type" value="Genomic_DNA"/>
</dbReference>
<reference evidence="3" key="1">
    <citation type="journal article" date="2019" name="Int. J. Syst. Evol. Microbiol.">
        <title>The Global Catalogue of Microorganisms (GCM) 10K type strain sequencing project: providing services to taxonomists for standard genome sequencing and annotation.</title>
        <authorList>
            <consortium name="The Broad Institute Genomics Platform"/>
            <consortium name="The Broad Institute Genome Sequencing Center for Infectious Disease"/>
            <person name="Wu L."/>
            <person name="Ma J."/>
        </authorList>
    </citation>
    <scope>NUCLEOTIDE SEQUENCE [LARGE SCALE GENOMIC DNA]</scope>
    <source>
        <strain evidence="3">KCTC 23298</strain>
    </source>
</reference>
<accession>A0ABQ3FTS1</accession>
<dbReference type="Proteomes" id="UP000658305">
    <property type="component" value="Unassembled WGS sequence"/>
</dbReference>
<feature type="chain" id="PRO_5045511642" description="Lipoprotein" evidence="1">
    <location>
        <begin position="17"/>
        <end position="83"/>
    </location>
</feature>
<evidence type="ECO:0000313" key="3">
    <source>
        <dbReference type="Proteomes" id="UP000658305"/>
    </source>
</evidence>
<keyword evidence="1" id="KW-0732">Signal</keyword>
<dbReference type="PROSITE" id="PS51257">
    <property type="entry name" value="PROKAR_LIPOPROTEIN"/>
    <property type="match status" value="1"/>
</dbReference>
<feature type="signal peptide" evidence="1">
    <location>
        <begin position="1"/>
        <end position="16"/>
    </location>
</feature>
<evidence type="ECO:0000256" key="1">
    <source>
        <dbReference type="SAM" id="SignalP"/>
    </source>
</evidence>
<protein>
    <recommendedName>
        <fullName evidence="4">Lipoprotein</fullName>
    </recommendedName>
</protein>
<dbReference type="RefSeq" id="WP_189383091.1">
    <property type="nucleotide sequence ID" value="NZ_BMYI01000047.1"/>
</dbReference>
<sequence>MRAPALLAMLIMTACAPLPGVVSDFNGSSVKIRQETIANVPGVTPQIEEEAARICATAKKKAEYASTLSAPSKEYAEHLFLCL</sequence>
<comment type="caution">
    <text evidence="2">The sequence shown here is derived from an EMBL/GenBank/DDBJ whole genome shotgun (WGS) entry which is preliminary data.</text>
</comment>
<evidence type="ECO:0000313" key="2">
    <source>
        <dbReference type="EMBL" id="GHC41884.1"/>
    </source>
</evidence>
<name>A0ABQ3FTS1_9RHOB</name>
<organism evidence="2 3">
    <name type="scientific">Gemmobacter nanjingensis</name>
    <dbReference type="NCBI Taxonomy" id="488454"/>
    <lineage>
        <taxon>Bacteria</taxon>
        <taxon>Pseudomonadati</taxon>
        <taxon>Pseudomonadota</taxon>
        <taxon>Alphaproteobacteria</taxon>
        <taxon>Rhodobacterales</taxon>
        <taxon>Paracoccaceae</taxon>
        <taxon>Gemmobacter</taxon>
    </lineage>
</organism>
<keyword evidence="3" id="KW-1185">Reference proteome</keyword>
<proteinExistence type="predicted"/>
<evidence type="ECO:0008006" key="4">
    <source>
        <dbReference type="Google" id="ProtNLM"/>
    </source>
</evidence>